<gene>
    <name evidence="2" type="ORF">CMUS01_02342</name>
</gene>
<feature type="region of interest" description="Disordered" evidence="1">
    <location>
        <begin position="1"/>
        <end position="20"/>
    </location>
</feature>
<dbReference type="Proteomes" id="UP000639643">
    <property type="component" value="Unassembled WGS sequence"/>
</dbReference>
<organism evidence="2 3">
    <name type="scientific">Colletotrichum musicola</name>
    <dbReference type="NCBI Taxonomy" id="2175873"/>
    <lineage>
        <taxon>Eukaryota</taxon>
        <taxon>Fungi</taxon>
        <taxon>Dikarya</taxon>
        <taxon>Ascomycota</taxon>
        <taxon>Pezizomycotina</taxon>
        <taxon>Sordariomycetes</taxon>
        <taxon>Hypocreomycetidae</taxon>
        <taxon>Glomerellales</taxon>
        <taxon>Glomerellaceae</taxon>
        <taxon>Colletotrichum</taxon>
        <taxon>Colletotrichum orchidearum species complex</taxon>
    </lineage>
</organism>
<dbReference type="AlphaFoldDB" id="A0A8H6NVD5"/>
<sequence>MLQDAHRRAHQTTTRPSGQVDEIRVFAARSAGGVVDATTTTYATLHYPTVTSLSGAGRRTRLRLIRPNPHAPECLSSQLELGRSAWLTSCCPHQIIPAVFRSHGWARMRTTNMQPQMLDLRRRGAEAHREGRTKAFLSTSHAAWLHNLETTTATWTWLSFERDIPTVEAVAGQKSGLRTGQDRTRGGMYIPLTKDQRQTRPGREGNGINQTKYRIPTPIAVQTSIALHPGPGRKLQIQSSRRTRYFDKPSLPRPSCIRMGFSPRLTSPGLTSAVCVFRAPLLLLLWGLGQRCLLSRLRLYWGLDAA</sequence>
<comment type="caution">
    <text evidence="2">The sequence shown here is derived from an EMBL/GenBank/DDBJ whole genome shotgun (WGS) entry which is preliminary data.</text>
</comment>
<proteinExistence type="predicted"/>
<dbReference type="EMBL" id="WIGM01000048">
    <property type="protein sequence ID" value="KAF6843183.1"/>
    <property type="molecule type" value="Genomic_DNA"/>
</dbReference>
<name>A0A8H6NVD5_9PEZI</name>
<evidence type="ECO:0000313" key="2">
    <source>
        <dbReference type="EMBL" id="KAF6843183.1"/>
    </source>
</evidence>
<keyword evidence="3" id="KW-1185">Reference proteome</keyword>
<accession>A0A8H6NVD5</accession>
<protein>
    <submittedName>
        <fullName evidence="2">Uncharacterized protein</fullName>
    </submittedName>
</protein>
<evidence type="ECO:0000313" key="3">
    <source>
        <dbReference type="Proteomes" id="UP000639643"/>
    </source>
</evidence>
<evidence type="ECO:0000256" key="1">
    <source>
        <dbReference type="SAM" id="MobiDB-lite"/>
    </source>
</evidence>
<reference evidence="2" key="1">
    <citation type="journal article" date="2020" name="Phytopathology">
        <title>Genome Sequence Resources of Colletotrichum truncatum, C. plurivorum, C. musicola, and C. sojae: Four Species Pathogenic to Soybean (Glycine max).</title>
        <authorList>
            <person name="Rogerio F."/>
            <person name="Boufleur T.R."/>
            <person name="Ciampi-Guillardi M."/>
            <person name="Sukno S.A."/>
            <person name="Thon M.R."/>
            <person name="Massola Junior N.S."/>
            <person name="Baroncelli R."/>
        </authorList>
    </citation>
    <scope>NUCLEOTIDE SEQUENCE</scope>
    <source>
        <strain evidence="2">LFN0074</strain>
    </source>
</reference>